<comment type="caution">
    <text evidence="8">The sequence shown here is derived from an EMBL/GenBank/DDBJ whole genome shotgun (WGS) entry which is preliminary data.</text>
</comment>
<dbReference type="InterPro" id="IPR050638">
    <property type="entry name" value="AA-Vitamin_Transporters"/>
</dbReference>
<feature type="transmembrane region" description="Helical" evidence="6">
    <location>
        <begin position="217"/>
        <end position="238"/>
    </location>
</feature>
<dbReference type="InterPro" id="IPR037185">
    <property type="entry name" value="EmrE-like"/>
</dbReference>
<dbReference type="Pfam" id="PF00892">
    <property type="entry name" value="EamA"/>
    <property type="match status" value="1"/>
</dbReference>
<dbReference type="SUPFAM" id="SSF103481">
    <property type="entry name" value="Multidrug resistance efflux transporter EmrE"/>
    <property type="match status" value="2"/>
</dbReference>
<dbReference type="RefSeq" id="WP_246431255.1">
    <property type="nucleotide sequence ID" value="NZ_JACIIU010000004.1"/>
</dbReference>
<name>A0A841M3N6_9HYPH</name>
<evidence type="ECO:0000256" key="1">
    <source>
        <dbReference type="ARBA" id="ARBA00004141"/>
    </source>
</evidence>
<feature type="transmembrane region" description="Helical" evidence="6">
    <location>
        <begin position="184"/>
        <end position="205"/>
    </location>
</feature>
<organism evidence="8 9">
    <name type="scientific">Paenochrobactrum gallinarii</name>
    <dbReference type="NCBI Taxonomy" id="643673"/>
    <lineage>
        <taxon>Bacteria</taxon>
        <taxon>Pseudomonadati</taxon>
        <taxon>Pseudomonadota</taxon>
        <taxon>Alphaproteobacteria</taxon>
        <taxon>Hyphomicrobiales</taxon>
        <taxon>Brucellaceae</taxon>
        <taxon>Paenochrobactrum</taxon>
    </lineage>
</organism>
<feature type="domain" description="EamA" evidence="7">
    <location>
        <begin position="7"/>
        <end position="141"/>
    </location>
</feature>
<evidence type="ECO:0000259" key="7">
    <source>
        <dbReference type="Pfam" id="PF00892"/>
    </source>
</evidence>
<keyword evidence="4 6" id="KW-1133">Transmembrane helix</keyword>
<keyword evidence="5 6" id="KW-0472">Membrane</keyword>
<feature type="transmembrane region" description="Helical" evidence="6">
    <location>
        <begin position="34"/>
        <end position="57"/>
    </location>
</feature>
<feature type="transmembrane region" description="Helical" evidence="6">
    <location>
        <begin position="124"/>
        <end position="142"/>
    </location>
</feature>
<dbReference type="PANTHER" id="PTHR32322:SF2">
    <property type="entry name" value="EAMA DOMAIN-CONTAINING PROTEIN"/>
    <property type="match status" value="1"/>
</dbReference>
<evidence type="ECO:0000256" key="2">
    <source>
        <dbReference type="ARBA" id="ARBA00007362"/>
    </source>
</evidence>
<dbReference type="GO" id="GO:0016020">
    <property type="term" value="C:membrane"/>
    <property type="evidence" value="ECO:0007669"/>
    <property type="project" value="UniProtKB-SubCell"/>
</dbReference>
<feature type="transmembrane region" description="Helical" evidence="6">
    <location>
        <begin position="97"/>
        <end position="117"/>
    </location>
</feature>
<dbReference type="Proteomes" id="UP000555393">
    <property type="component" value="Unassembled WGS sequence"/>
</dbReference>
<feature type="transmembrane region" description="Helical" evidence="6">
    <location>
        <begin position="154"/>
        <end position="172"/>
    </location>
</feature>
<dbReference type="InterPro" id="IPR000620">
    <property type="entry name" value="EamA_dom"/>
</dbReference>
<reference evidence="8 9" key="1">
    <citation type="submission" date="2020-08" db="EMBL/GenBank/DDBJ databases">
        <title>Genomic Encyclopedia of Type Strains, Phase IV (KMG-IV): sequencing the most valuable type-strain genomes for metagenomic binning, comparative biology and taxonomic classification.</title>
        <authorList>
            <person name="Goeker M."/>
        </authorList>
    </citation>
    <scope>NUCLEOTIDE SEQUENCE [LARGE SCALE GENOMIC DNA]</scope>
    <source>
        <strain evidence="8 9">DSM 22336</strain>
    </source>
</reference>
<comment type="subcellular location">
    <subcellularLocation>
        <location evidence="1">Membrane</location>
        <topology evidence="1">Multi-pass membrane protein</topology>
    </subcellularLocation>
</comment>
<evidence type="ECO:0000256" key="4">
    <source>
        <dbReference type="ARBA" id="ARBA00022989"/>
    </source>
</evidence>
<feature type="transmembrane region" description="Helical" evidence="6">
    <location>
        <begin position="272"/>
        <end position="289"/>
    </location>
</feature>
<evidence type="ECO:0000256" key="5">
    <source>
        <dbReference type="ARBA" id="ARBA00023136"/>
    </source>
</evidence>
<keyword evidence="3 6" id="KW-0812">Transmembrane</keyword>
<evidence type="ECO:0000313" key="8">
    <source>
        <dbReference type="EMBL" id="MBB6260931.1"/>
    </source>
</evidence>
<dbReference type="PANTHER" id="PTHR32322">
    <property type="entry name" value="INNER MEMBRANE TRANSPORTER"/>
    <property type="match status" value="1"/>
</dbReference>
<evidence type="ECO:0000313" key="9">
    <source>
        <dbReference type="Proteomes" id="UP000555393"/>
    </source>
</evidence>
<dbReference type="AlphaFoldDB" id="A0A841M3N6"/>
<evidence type="ECO:0000256" key="3">
    <source>
        <dbReference type="ARBA" id="ARBA00022692"/>
    </source>
</evidence>
<protein>
    <submittedName>
        <fullName evidence="8">Drug/metabolite transporter (DMT)-like permease</fullName>
    </submittedName>
</protein>
<sequence length="295" mass="31439">MNQLMQSALFLLVATGAMLGLTLPFGKIAASLHISPFMWAFVISAGAGLILLGFLLAKARFLNFTAHHLRYYFIAAAVSYALPNVMVLTVIPHLGAGFTGIMYTLSPVTTLLLSVVCGLKRPNYLGITGIAVGFLGALLVAITRGETGSVAEPLWLIVALLIPVVLAVGNVYRTIDWPQNADPVELACGSHLAAALLLIVSMLFVEGSFPIGQLMAAPWMVIIQAAVSALMFTLYFQLQIVGGPVYLSQMGYVAAAIGLISGTLFMGEHYQMLTWFGALVIALGVFFTTKAQRAK</sequence>
<keyword evidence="9" id="KW-1185">Reference proteome</keyword>
<comment type="similarity">
    <text evidence="2">Belongs to the EamA transporter family.</text>
</comment>
<proteinExistence type="inferred from homology"/>
<evidence type="ECO:0000256" key="6">
    <source>
        <dbReference type="SAM" id="Phobius"/>
    </source>
</evidence>
<accession>A0A841M3N6</accession>
<feature type="transmembrane region" description="Helical" evidence="6">
    <location>
        <begin position="245"/>
        <end position="266"/>
    </location>
</feature>
<dbReference type="EMBL" id="JACIIU010000004">
    <property type="protein sequence ID" value="MBB6260931.1"/>
    <property type="molecule type" value="Genomic_DNA"/>
</dbReference>
<gene>
    <name evidence="8" type="ORF">FHS77_001472</name>
</gene>
<feature type="transmembrane region" description="Helical" evidence="6">
    <location>
        <begin position="69"/>
        <end position="91"/>
    </location>
</feature>